<protein>
    <submittedName>
        <fullName evidence="1">Uncharacterized protein</fullName>
    </submittedName>
</protein>
<gene>
    <name evidence="1" type="ORF">D3P05_01215</name>
</gene>
<sequence length="95" mass="10640">MAEQGVFSTKISSGWASWVPEAITHADLPMAHSVDPLEGGSLIFATPEPFGWRMEEYSQEIARMQDVEVGLNDLLLLPPYDMPPDWTAPHRAVFR</sequence>
<proteinExistence type="predicted"/>
<evidence type="ECO:0000313" key="1">
    <source>
        <dbReference type="EMBL" id="RJL21520.1"/>
    </source>
</evidence>
<dbReference type="EMBL" id="QZEW01000004">
    <property type="protein sequence ID" value="RJL21520.1"/>
    <property type="molecule type" value="Genomic_DNA"/>
</dbReference>
<comment type="caution">
    <text evidence="1">The sequence shown here is derived from an EMBL/GenBank/DDBJ whole genome shotgun (WGS) entry which is preliminary data.</text>
</comment>
<keyword evidence="2" id="KW-1185">Reference proteome</keyword>
<accession>A0A419AC26</accession>
<reference evidence="2" key="1">
    <citation type="submission" date="2018-09" db="EMBL/GenBank/DDBJ databases">
        <title>Paracoccus onubensis nov. sp. a moderate halophilic bacterium isolated from Gruta de las Maravillas (Aracena, Spain).</title>
        <authorList>
            <person name="Jurado V."/>
            <person name="Gutierrez-Patricio S."/>
            <person name="Gonzalez-Pimentel J.L."/>
            <person name="Miller A.Z."/>
            <person name="Laiz L."/>
            <person name="Saiz-Jimenez C."/>
        </authorList>
    </citation>
    <scope>NUCLEOTIDE SEQUENCE [LARGE SCALE GENOMIC DNA]</scope>
    <source>
        <strain evidence="2">DSM 26381</strain>
    </source>
</reference>
<dbReference type="AlphaFoldDB" id="A0A419AC26"/>
<evidence type="ECO:0000313" key="2">
    <source>
        <dbReference type="Proteomes" id="UP000283587"/>
    </source>
</evidence>
<name>A0A419AC26_9RHOB</name>
<organism evidence="1 2">
    <name type="scientific">Paracoccus siganidrum</name>
    <dbReference type="NCBI Taxonomy" id="1276757"/>
    <lineage>
        <taxon>Bacteria</taxon>
        <taxon>Pseudomonadati</taxon>
        <taxon>Pseudomonadota</taxon>
        <taxon>Alphaproteobacteria</taxon>
        <taxon>Rhodobacterales</taxon>
        <taxon>Paracoccaceae</taxon>
        <taxon>Paracoccus</taxon>
    </lineage>
</organism>
<dbReference type="Proteomes" id="UP000283587">
    <property type="component" value="Unassembled WGS sequence"/>
</dbReference>